<dbReference type="Proteomes" id="UP001152607">
    <property type="component" value="Unassembled WGS sequence"/>
</dbReference>
<feature type="compositionally biased region" description="Basic residues" evidence="1">
    <location>
        <begin position="1494"/>
        <end position="1503"/>
    </location>
</feature>
<feature type="compositionally biased region" description="Basic residues" evidence="1">
    <location>
        <begin position="88"/>
        <end position="98"/>
    </location>
</feature>
<keyword evidence="3" id="KW-1185">Reference proteome</keyword>
<name>A0A9W4UR63_9PLEO</name>
<gene>
    <name evidence="2" type="ORF">PDIGIT_LOCUS13109</name>
</gene>
<evidence type="ECO:0000313" key="3">
    <source>
        <dbReference type="Proteomes" id="UP001152607"/>
    </source>
</evidence>
<feature type="compositionally biased region" description="Polar residues" evidence="1">
    <location>
        <begin position="114"/>
        <end position="124"/>
    </location>
</feature>
<dbReference type="OrthoDB" id="10647557at2759"/>
<dbReference type="EMBL" id="CAOQHR010000010">
    <property type="protein sequence ID" value="CAI6339944.1"/>
    <property type="molecule type" value="Genomic_DNA"/>
</dbReference>
<sequence>MWGLRACCASLYALIDYQNFHNSNPKTLSSFIAVSTSFHNSLVAMDSFAQEWQNTTSDVRGRQRRRARRYARVSPECDANESLTIPRGRSRRRAKRQTRQNCLDNGLPRVTRLLSPTTQRQLPTAKNLADPDSSNGPGKHRISQSISAKMNKSEPDIILPGWLLDGGSREPAAFRQISRYLRSHGDQKNCLLDKWTTTAIKAVGGEDCNKLLIMILLQPGRHVKLTLAGALDIMSWISLEALDRLRFLVSIPLSQSVQMHASIKNYHHGAEIFTNIMGHFKEPMNDVMFNNLLRGCFRKLSLWEMVPGDTRPQKSTSGSRWEQITEMLLSKYHDHNVLTGTIIVAYEIGTVTFPFMSRLISQCHHVDTAVLNFATSRRDDAPDIRSDMLARWPRLAHSNEQIFKILGPILLQQHILFLGESPIQPRESPEFAIIKDTTIDPGLFINLANCGPKAPHLLREAGVRIGTSELAAYFALSMFSRKECEAHLSMNLPNIDEMTLIAAMERSQSSETSYQKRYRGTSTSNDSWNWTSRKTVTKKDPFKSRMVRLIVNSIVPTFLTERTLQTAAQNLSSSSFRHVLSKHSDDSITPTIFIATLRSNGPVVSKIKSLLGRLGTLPIKTPSNFWEALIATNHYSLPRVLNLIRKPLAMRTTNSILVAASRTSKASNIVRLLLSDPGFTITAHTFAALLKESWKTEKVFAYILRKARNVQVDSSLVVESLTVSSNLKTLLWKHGAPWKLFIGESLFFSWWTNTANRHLCRLDALYYLRDSGVQFELSELVIECLLQEFELSELLALFQDRWSVEPKALYHAIGAARASYVARYTYDLGTIRNDSLEDVLDILLKTGPPRLDVTILKVFGPRVPGYSDDTPDNFPKIYEIIVDILVRGELEKFTTIMTRLPETHLPPAVIDWLVASVVKGKYQRNRLLDEPKTHTLTDHEIFRQVALYSNNLLLSDSFFDVLHHIQPNILAAEDGILKAWMALLSSPFEVEWKSSSLAAIFSYFPPAIVIPVMEKIDFDPCNEVVIAAAGSSHAMMKLELIFLHNREVEISLAAIEASIQSCNLDALDFLWARSGQLQITDELFRKAVMAQEPDDWGVMRDTYRQDSIISFLILAAPDVKPSQQTLELAILHLDAHLAKLLLRHPLIEALETSFVSAMLEKGWTAHSIFDELNRFPTGLDLLDDVQIHERLMHTEDGRTLLRCYNSGTRKCEELLRNYWFHALDKPDSYSSYCFLYDYLDKAAEMHLDDETIALFWNKNSESLYERALFHAVERGATGRIGVATFNKLCSAIKNRVIFKLPALPIDITYNLICDASVSFNRVALDCILGPDHEPIIHEDALEACAQFGEEVWFFRLLEIARQQSLVITNKDILIEAAGMQSCKSIREVCKLLNEGEPISFQGTIPRKSVPQIRKEILHREHYFARQRLRNGRPRVPRIFRRGFDRYTCRLKRRSYDDMRIPTARHVRFRICRQPPPHVLATETEGVQYDDLSGRKTKSTRKFQSHLEEDEEDGEDDDEDDGEEEDDDKEDGKKVNWMWAHIINRGPPD</sequence>
<feature type="compositionally biased region" description="Acidic residues" evidence="1">
    <location>
        <begin position="1507"/>
        <end position="1528"/>
    </location>
</feature>
<proteinExistence type="predicted"/>
<protein>
    <submittedName>
        <fullName evidence="2">Uncharacterized protein</fullName>
    </submittedName>
</protein>
<feature type="region of interest" description="Disordered" evidence="1">
    <location>
        <begin position="86"/>
        <end position="149"/>
    </location>
</feature>
<evidence type="ECO:0000313" key="2">
    <source>
        <dbReference type="EMBL" id="CAI6339944.1"/>
    </source>
</evidence>
<feature type="region of interest" description="Disordered" evidence="1">
    <location>
        <begin position="1490"/>
        <end position="1534"/>
    </location>
</feature>
<accession>A0A9W4UR63</accession>
<organism evidence="2 3">
    <name type="scientific">Periconia digitata</name>
    <dbReference type="NCBI Taxonomy" id="1303443"/>
    <lineage>
        <taxon>Eukaryota</taxon>
        <taxon>Fungi</taxon>
        <taxon>Dikarya</taxon>
        <taxon>Ascomycota</taxon>
        <taxon>Pezizomycotina</taxon>
        <taxon>Dothideomycetes</taxon>
        <taxon>Pleosporomycetidae</taxon>
        <taxon>Pleosporales</taxon>
        <taxon>Massarineae</taxon>
        <taxon>Periconiaceae</taxon>
        <taxon>Periconia</taxon>
    </lineage>
</organism>
<comment type="caution">
    <text evidence="2">The sequence shown here is derived from an EMBL/GenBank/DDBJ whole genome shotgun (WGS) entry which is preliminary data.</text>
</comment>
<reference evidence="2" key="1">
    <citation type="submission" date="2023-01" db="EMBL/GenBank/DDBJ databases">
        <authorList>
            <person name="Van Ghelder C."/>
            <person name="Rancurel C."/>
        </authorList>
    </citation>
    <scope>NUCLEOTIDE SEQUENCE</scope>
    <source>
        <strain evidence="2">CNCM I-4278</strain>
    </source>
</reference>
<evidence type="ECO:0000256" key="1">
    <source>
        <dbReference type="SAM" id="MobiDB-lite"/>
    </source>
</evidence>